<keyword evidence="3" id="KW-1185">Reference proteome</keyword>
<gene>
    <name evidence="2" type="ORF">EEDITHA_LOCUS10701</name>
</gene>
<feature type="compositionally biased region" description="Polar residues" evidence="1">
    <location>
        <begin position="173"/>
        <end position="201"/>
    </location>
</feature>
<feature type="region of interest" description="Disordered" evidence="1">
    <location>
        <begin position="145"/>
        <end position="214"/>
    </location>
</feature>
<proteinExistence type="predicted"/>
<evidence type="ECO:0000313" key="2">
    <source>
        <dbReference type="EMBL" id="CAH2095223.1"/>
    </source>
</evidence>
<organism evidence="2 3">
    <name type="scientific">Euphydryas editha</name>
    <name type="common">Edith's checkerspot</name>
    <dbReference type="NCBI Taxonomy" id="104508"/>
    <lineage>
        <taxon>Eukaryota</taxon>
        <taxon>Metazoa</taxon>
        <taxon>Ecdysozoa</taxon>
        <taxon>Arthropoda</taxon>
        <taxon>Hexapoda</taxon>
        <taxon>Insecta</taxon>
        <taxon>Pterygota</taxon>
        <taxon>Neoptera</taxon>
        <taxon>Endopterygota</taxon>
        <taxon>Lepidoptera</taxon>
        <taxon>Glossata</taxon>
        <taxon>Ditrysia</taxon>
        <taxon>Papilionoidea</taxon>
        <taxon>Nymphalidae</taxon>
        <taxon>Nymphalinae</taxon>
        <taxon>Euphydryas</taxon>
    </lineage>
</organism>
<feature type="compositionally biased region" description="Polar residues" evidence="1">
    <location>
        <begin position="145"/>
        <end position="155"/>
    </location>
</feature>
<protein>
    <submittedName>
        <fullName evidence="2">Uncharacterized protein</fullName>
    </submittedName>
</protein>
<dbReference type="EMBL" id="CAKOGL010000015">
    <property type="protein sequence ID" value="CAH2095223.1"/>
    <property type="molecule type" value="Genomic_DNA"/>
</dbReference>
<accession>A0AAU9UB41</accession>
<evidence type="ECO:0000256" key="1">
    <source>
        <dbReference type="SAM" id="MobiDB-lite"/>
    </source>
</evidence>
<evidence type="ECO:0000313" key="3">
    <source>
        <dbReference type="Proteomes" id="UP001153954"/>
    </source>
</evidence>
<reference evidence="2" key="1">
    <citation type="submission" date="2022-03" db="EMBL/GenBank/DDBJ databases">
        <authorList>
            <person name="Tunstrom K."/>
        </authorList>
    </citation>
    <scope>NUCLEOTIDE SEQUENCE</scope>
</reference>
<dbReference type="AlphaFoldDB" id="A0AAU9UB41"/>
<feature type="compositionally biased region" description="Low complexity" evidence="1">
    <location>
        <begin position="156"/>
        <end position="172"/>
    </location>
</feature>
<dbReference type="Proteomes" id="UP001153954">
    <property type="component" value="Unassembled WGS sequence"/>
</dbReference>
<sequence>MCGIDKEQSQKRMFLDECDMFEYNCDYDKGYLKTEFLHCIQNDSSITPTITTIKMTQNVVMNKSTTKISPNSEDQTKINVTNINSTIFPKNNESKPTITESTTVVSKSSEISQLPVTESNSTCTRTSRLKSTKFVQNSTNAINIKSSTISSQNPHTSSETKTTILSSSTKTEQTQIPSTTNTTIASSEPQNSRNTTKSHSISTEKNDVKNNASASQGICDSFPKHCDRPSTWETTFKGETRDFFQILKARFGNKVKILRDTTHWPHNLSITLHNMRMNLIEDNESFHSGTHNEG</sequence>
<comment type="caution">
    <text evidence="2">The sequence shown here is derived from an EMBL/GenBank/DDBJ whole genome shotgun (WGS) entry which is preliminary data.</text>
</comment>
<name>A0AAU9UB41_EUPED</name>